<dbReference type="RefSeq" id="WP_209559057.1">
    <property type="nucleotide sequence ID" value="NZ_JAEDXU010000014.1"/>
</dbReference>
<evidence type="ECO:0000259" key="3">
    <source>
        <dbReference type="Pfam" id="PF05043"/>
    </source>
</evidence>
<gene>
    <name evidence="5" type="ORF">I6N96_18500</name>
</gene>
<dbReference type="Pfam" id="PF08280">
    <property type="entry name" value="HTH_Mga"/>
    <property type="match status" value="1"/>
</dbReference>
<dbReference type="PANTHER" id="PTHR30185">
    <property type="entry name" value="CRYPTIC BETA-GLUCOSIDE BGL OPERON ANTITERMINATOR"/>
    <property type="match status" value="1"/>
</dbReference>
<comment type="caution">
    <text evidence="5">The sequence shown here is derived from an EMBL/GenBank/DDBJ whole genome shotgun (WGS) entry which is preliminary data.</text>
</comment>
<reference evidence="5 6" key="1">
    <citation type="submission" date="2020-12" db="EMBL/GenBank/DDBJ databases">
        <title>Vagococcus allomyrinae sp. nov. and Enterococcus lavae sp. nov., isolated from the larvae of Allomyrina dichotoma.</title>
        <authorList>
            <person name="Lee S.D."/>
        </authorList>
    </citation>
    <scope>NUCLEOTIDE SEQUENCE [LARGE SCALE GENOMIC DNA]</scope>
    <source>
        <strain evidence="5 6">BWM-S5</strain>
    </source>
</reference>
<evidence type="ECO:0000313" key="5">
    <source>
        <dbReference type="EMBL" id="MBP1048289.1"/>
    </source>
</evidence>
<evidence type="ECO:0000256" key="1">
    <source>
        <dbReference type="ARBA" id="ARBA00023015"/>
    </source>
</evidence>
<feature type="domain" description="Mga helix-turn-helix" evidence="3">
    <location>
        <begin position="75"/>
        <end position="160"/>
    </location>
</feature>
<protein>
    <submittedName>
        <fullName evidence="5">Helix-turn-helix domain-containing protein</fullName>
    </submittedName>
</protein>
<dbReference type="Proteomes" id="UP000673375">
    <property type="component" value="Unassembled WGS sequence"/>
</dbReference>
<accession>A0ABS4CP27</accession>
<keyword evidence="6" id="KW-1185">Reference proteome</keyword>
<dbReference type="InterPro" id="IPR007737">
    <property type="entry name" value="Mga_HTH"/>
</dbReference>
<feature type="domain" description="M protein trans-acting positive regulator (MGA) HTH" evidence="4">
    <location>
        <begin position="11"/>
        <end position="64"/>
    </location>
</feature>
<evidence type="ECO:0000256" key="2">
    <source>
        <dbReference type="ARBA" id="ARBA00023163"/>
    </source>
</evidence>
<dbReference type="InterPro" id="IPR013199">
    <property type="entry name" value="HTH_Mga_DNA-bd_dom"/>
</dbReference>
<evidence type="ECO:0000313" key="6">
    <source>
        <dbReference type="Proteomes" id="UP000673375"/>
    </source>
</evidence>
<keyword evidence="1" id="KW-0805">Transcription regulation</keyword>
<dbReference type="InterPro" id="IPR050661">
    <property type="entry name" value="BglG_antiterminators"/>
</dbReference>
<proteinExistence type="predicted"/>
<dbReference type="PANTHER" id="PTHR30185:SF18">
    <property type="entry name" value="TRANSCRIPTIONAL REGULATOR MTLR"/>
    <property type="match status" value="1"/>
</dbReference>
<name>A0ABS4CP27_9ENTE</name>
<dbReference type="Pfam" id="PF05043">
    <property type="entry name" value="Mga"/>
    <property type="match status" value="1"/>
</dbReference>
<evidence type="ECO:0000259" key="4">
    <source>
        <dbReference type="Pfam" id="PF08280"/>
    </source>
</evidence>
<sequence length="497" mass="58864">MERLLSNEMSRRVLLLNRLYSQSDWLTSEKLASSLNCSSKTLFLDCQYLEERWGKYLTIEISKKSGIKMITAPHQSIHDIYAEIIKESPAFILLEAVFFHPNHESGYFEEKLFMSKSTLYRLTKKINVSLFDRSLKLAQKPFYLSGRNERQIRYFFAAYFLEVYGIHFWPFSLDKERILAFVQKINQEFQLQLTDIQIIHIVFSVAVTIIRQQQGYYVQIPSADRGELVKEQQKLLAYQNEIHGFTGMPSEEIADCWYEDFIYTFFWWNFGWSSRQEKENVVETGKVFVETVQQALTVPVTMKSQEKIIRLFENTYALHKIYPFKKYMIYDRFSFSSKSIRQNYVVFSAVVLKALKIMEEQEHFPWWTMYRNELLHEVIIYWEDLPIYMDQLRKTVSVLVLSDLGQEHAHSMVNQLKSAFQHKVSVTYQKHVALDAEITGYHSADLYVSNYFAEDLPEEQLIVVEDVLSSKDLNDLRDFIDRARLIQPENIPYLQSK</sequence>
<dbReference type="EMBL" id="JAEDXU010000014">
    <property type="protein sequence ID" value="MBP1048289.1"/>
    <property type="molecule type" value="Genomic_DNA"/>
</dbReference>
<organism evidence="5 6">
    <name type="scientific">Enterococcus larvae</name>
    <dbReference type="NCBI Taxonomy" id="2794352"/>
    <lineage>
        <taxon>Bacteria</taxon>
        <taxon>Bacillati</taxon>
        <taxon>Bacillota</taxon>
        <taxon>Bacilli</taxon>
        <taxon>Lactobacillales</taxon>
        <taxon>Enterococcaceae</taxon>
        <taxon>Enterococcus</taxon>
    </lineage>
</organism>
<keyword evidence="2" id="KW-0804">Transcription</keyword>